<keyword evidence="1" id="KW-0472">Membrane</keyword>
<keyword evidence="4" id="KW-1185">Reference proteome</keyword>
<dbReference type="InterPro" id="IPR008523">
    <property type="entry name" value="DUF805"/>
</dbReference>
<sequence length="176" mass="18509">MIDSQPAETPVVGAAFSQPRPFAASGRIGRVRYLAYGFVGMFLVMLAAAMLGGVVGTTGASEQVSGAMVQIVVGSLVLALTLILARRRLNDMGRTGWWGLLLLVPLLNFIATAWLVFGKGDDGANAYGPPPAPNSRGAIVLACIGPVLFVGVMLYSGVDAYRTYVDRATPSRSQTF</sequence>
<dbReference type="OrthoDB" id="9812349at2"/>
<gene>
    <name evidence="3" type="ORF">E1742_19510</name>
    <name evidence="2" type="ORF">GCM10007388_40430</name>
</gene>
<feature type="transmembrane region" description="Helical" evidence="1">
    <location>
        <begin position="33"/>
        <end position="55"/>
    </location>
</feature>
<evidence type="ECO:0000256" key="1">
    <source>
        <dbReference type="SAM" id="Phobius"/>
    </source>
</evidence>
<dbReference type="EMBL" id="CP038026">
    <property type="protein sequence ID" value="QBQ38127.1"/>
    <property type="molecule type" value="Genomic_DNA"/>
</dbReference>
<dbReference type="PANTHER" id="PTHR34980:SF3">
    <property type="entry name" value="BLR8105 PROTEIN"/>
    <property type="match status" value="1"/>
</dbReference>
<keyword evidence="1" id="KW-1133">Transmembrane helix</keyword>
<dbReference type="RefSeq" id="WP_134386831.1">
    <property type="nucleotide sequence ID" value="NZ_BMWW01000008.1"/>
</dbReference>
<name>A0A4P7BJ01_9BURK</name>
<feature type="transmembrane region" description="Helical" evidence="1">
    <location>
        <begin position="137"/>
        <end position="158"/>
    </location>
</feature>
<dbReference type="AlphaFoldDB" id="A0A4P7BJ01"/>
<dbReference type="GO" id="GO:0005886">
    <property type="term" value="C:plasma membrane"/>
    <property type="evidence" value="ECO:0007669"/>
    <property type="project" value="TreeGrafter"/>
</dbReference>
<dbReference type="PANTHER" id="PTHR34980">
    <property type="entry name" value="INNER MEMBRANE PROTEIN-RELATED-RELATED"/>
    <property type="match status" value="1"/>
</dbReference>
<dbReference type="Proteomes" id="UP000619512">
    <property type="component" value="Unassembled WGS sequence"/>
</dbReference>
<evidence type="ECO:0000313" key="4">
    <source>
        <dbReference type="Proteomes" id="UP000294359"/>
    </source>
</evidence>
<feature type="transmembrane region" description="Helical" evidence="1">
    <location>
        <begin position="97"/>
        <end position="117"/>
    </location>
</feature>
<dbReference type="Pfam" id="PF05656">
    <property type="entry name" value="DUF805"/>
    <property type="match status" value="1"/>
</dbReference>
<keyword evidence="1" id="KW-0812">Transmembrane</keyword>
<organism evidence="2 5">
    <name type="scientific">Pseudoduganella plicata</name>
    <dbReference type="NCBI Taxonomy" id="321984"/>
    <lineage>
        <taxon>Bacteria</taxon>
        <taxon>Pseudomonadati</taxon>
        <taxon>Pseudomonadota</taxon>
        <taxon>Betaproteobacteria</taxon>
        <taxon>Burkholderiales</taxon>
        <taxon>Oxalobacteraceae</taxon>
        <taxon>Telluria group</taxon>
        <taxon>Pseudoduganella</taxon>
    </lineage>
</organism>
<protein>
    <submittedName>
        <fullName evidence="3">DUF805 domain-containing protein</fullName>
    </submittedName>
</protein>
<reference evidence="2" key="3">
    <citation type="submission" date="2022-12" db="EMBL/GenBank/DDBJ databases">
        <authorList>
            <person name="Sun Q."/>
            <person name="Kim S."/>
        </authorList>
    </citation>
    <scope>NUCLEOTIDE SEQUENCE</scope>
    <source>
        <strain evidence="2">KCTC 12344</strain>
    </source>
</reference>
<dbReference type="Proteomes" id="UP000294359">
    <property type="component" value="Chromosome"/>
</dbReference>
<evidence type="ECO:0000313" key="5">
    <source>
        <dbReference type="Proteomes" id="UP000619512"/>
    </source>
</evidence>
<proteinExistence type="predicted"/>
<dbReference type="EMBL" id="BMWW01000008">
    <property type="protein sequence ID" value="GGZ02723.1"/>
    <property type="molecule type" value="Genomic_DNA"/>
</dbReference>
<reference evidence="2" key="1">
    <citation type="journal article" date="2014" name="Int. J. Syst. Evol. Microbiol.">
        <title>Complete genome sequence of Corynebacterium casei LMG S-19264T (=DSM 44701T), isolated from a smear-ripened cheese.</title>
        <authorList>
            <consortium name="US DOE Joint Genome Institute (JGI-PGF)"/>
            <person name="Walter F."/>
            <person name="Albersmeier A."/>
            <person name="Kalinowski J."/>
            <person name="Ruckert C."/>
        </authorList>
    </citation>
    <scope>NUCLEOTIDE SEQUENCE</scope>
    <source>
        <strain evidence="2">KCTC 12344</strain>
    </source>
</reference>
<accession>A0A4P7BJ01</accession>
<evidence type="ECO:0000313" key="3">
    <source>
        <dbReference type="EMBL" id="QBQ38127.1"/>
    </source>
</evidence>
<feature type="transmembrane region" description="Helical" evidence="1">
    <location>
        <begin position="67"/>
        <end position="85"/>
    </location>
</feature>
<evidence type="ECO:0000313" key="2">
    <source>
        <dbReference type="EMBL" id="GGZ02723.1"/>
    </source>
</evidence>
<reference evidence="3 4" key="2">
    <citation type="submission" date="2019-03" db="EMBL/GenBank/DDBJ databases">
        <title>Draft Genome Sequences of Six Type Strains of the Genus Massilia.</title>
        <authorList>
            <person name="Miess H."/>
            <person name="Frediansyhah A."/>
            <person name="Gross H."/>
        </authorList>
    </citation>
    <scope>NUCLEOTIDE SEQUENCE [LARGE SCALE GENOMIC DNA]</scope>
    <source>
        <strain evidence="3 4">DSM 17505</strain>
    </source>
</reference>